<comment type="caution">
    <text evidence="2">The sequence shown here is derived from an EMBL/GenBank/DDBJ whole genome shotgun (WGS) entry which is preliminary data.</text>
</comment>
<dbReference type="Proteomes" id="UP000269573">
    <property type="component" value="Unassembled WGS sequence"/>
</dbReference>
<accession>A0A3M8D6E0</accession>
<evidence type="ECO:0000313" key="3">
    <source>
        <dbReference type="Proteomes" id="UP000269573"/>
    </source>
</evidence>
<feature type="domain" description="Helix-turn-helix" evidence="1">
    <location>
        <begin position="91"/>
        <end position="130"/>
    </location>
</feature>
<name>A0A3M8D6E0_9BACL</name>
<dbReference type="Pfam" id="PF12728">
    <property type="entry name" value="HTH_17"/>
    <property type="match status" value="1"/>
</dbReference>
<proteinExistence type="predicted"/>
<reference evidence="2 3" key="1">
    <citation type="submission" date="2018-10" db="EMBL/GenBank/DDBJ databases">
        <title>Phylogenomics of Brevibacillus.</title>
        <authorList>
            <person name="Dunlap C."/>
        </authorList>
    </citation>
    <scope>NUCLEOTIDE SEQUENCE [LARGE SCALE GENOMIC DNA]</scope>
    <source>
        <strain evidence="2 3">JCM 15774</strain>
    </source>
</reference>
<keyword evidence="3" id="KW-1185">Reference proteome</keyword>
<protein>
    <submittedName>
        <fullName evidence="2">DNA-binding protein</fullName>
    </submittedName>
</protein>
<dbReference type="RefSeq" id="WP_122924949.1">
    <property type="nucleotide sequence ID" value="NZ_RHHU01000011.1"/>
</dbReference>
<gene>
    <name evidence="2" type="ORF">EDM59_18360</name>
</gene>
<dbReference type="EMBL" id="RHHU01000011">
    <property type="protein sequence ID" value="RNB83007.1"/>
    <property type="molecule type" value="Genomic_DNA"/>
</dbReference>
<sequence length="222" mass="26074">MIMPVTVMDKLQFNEKKGAFIEKIIDTDFLTSALFFKYLIHSLKNTEPMIRDWDEVIFEDKDLFTRHFLMLIDHMESEVNSKEKNKITEIYTTSDLAKFIGVSQQTINKWINLGRIKGVNREGREHARIPDDAEVIYPNGVRILVSELKENWEKENEEPVTDEITYLRYCIDEFRKQYGGPFEETLGKKTLLELTSDEETDASVWKSYLKRLNDAEANYPDS</sequence>
<evidence type="ECO:0000259" key="1">
    <source>
        <dbReference type="Pfam" id="PF12728"/>
    </source>
</evidence>
<dbReference type="InterPro" id="IPR041657">
    <property type="entry name" value="HTH_17"/>
</dbReference>
<keyword evidence="2" id="KW-0238">DNA-binding</keyword>
<evidence type="ECO:0000313" key="2">
    <source>
        <dbReference type="EMBL" id="RNB83007.1"/>
    </source>
</evidence>
<dbReference type="GO" id="GO:0003677">
    <property type="term" value="F:DNA binding"/>
    <property type="evidence" value="ECO:0007669"/>
    <property type="project" value="UniProtKB-KW"/>
</dbReference>
<organism evidence="2 3">
    <name type="scientific">Brevibacillus nitrificans</name>
    <dbReference type="NCBI Taxonomy" id="651560"/>
    <lineage>
        <taxon>Bacteria</taxon>
        <taxon>Bacillati</taxon>
        <taxon>Bacillota</taxon>
        <taxon>Bacilli</taxon>
        <taxon>Bacillales</taxon>
        <taxon>Paenibacillaceae</taxon>
        <taxon>Brevibacillus</taxon>
    </lineage>
</organism>
<dbReference type="AlphaFoldDB" id="A0A3M8D6E0"/>